<accession>A0A7V7PLK9</accession>
<dbReference type="Proteomes" id="UP000432089">
    <property type="component" value="Unassembled WGS sequence"/>
</dbReference>
<evidence type="ECO:0000313" key="1">
    <source>
        <dbReference type="EMBL" id="KAB0677170.1"/>
    </source>
</evidence>
<sequence length="85" mass="9546">MFRQNDEPTIDEIMRDPTVRALMRADRVDVVKFEAKLRGFARSIRRTPSAAAERQTDDAVDASKRLLPLVAGFGRSAGAARHCWC</sequence>
<gene>
    <name evidence="1" type="ORF">F6X38_18765</name>
</gene>
<reference evidence="1 2" key="1">
    <citation type="submission" date="2019-09" db="EMBL/GenBank/DDBJ databases">
        <title>YIM 132180 draft genome.</title>
        <authorList>
            <person name="Zhang K."/>
        </authorList>
    </citation>
    <scope>NUCLEOTIDE SEQUENCE [LARGE SCALE GENOMIC DNA]</scope>
    <source>
        <strain evidence="1 2">YIM 132180</strain>
    </source>
</reference>
<protein>
    <submittedName>
        <fullName evidence="1">Uncharacterized protein</fullName>
    </submittedName>
</protein>
<name>A0A7V7PLK9_9HYPH</name>
<keyword evidence="2" id="KW-1185">Reference proteome</keyword>
<evidence type="ECO:0000313" key="2">
    <source>
        <dbReference type="Proteomes" id="UP000432089"/>
    </source>
</evidence>
<proteinExistence type="predicted"/>
<dbReference type="AlphaFoldDB" id="A0A7V7PLK9"/>
<dbReference type="RefSeq" id="WP_150972391.1">
    <property type="nucleotide sequence ID" value="NZ_VZDO01000018.1"/>
</dbReference>
<comment type="caution">
    <text evidence="1">The sequence shown here is derived from an EMBL/GenBank/DDBJ whole genome shotgun (WGS) entry which is preliminary data.</text>
</comment>
<dbReference type="EMBL" id="VZDO01000018">
    <property type="protein sequence ID" value="KAB0677170.1"/>
    <property type="molecule type" value="Genomic_DNA"/>
</dbReference>
<organism evidence="1 2">
    <name type="scientific">Plantimonas leprariae</name>
    <dbReference type="NCBI Taxonomy" id="2615207"/>
    <lineage>
        <taxon>Bacteria</taxon>
        <taxon>Pseudomonadati</taxon>
        <taxon>Pseudomonadota</taxon>
        <taxon>Alphaproteobacteria</taxon>
        <taxon>Hyphomicrobiales</taxon>
        <taxon>Aurantimonadaceae</taxon>
        <taxon>Plantimonas</taxon>
    </lineage>
</organism>